<dbReference type="InterPro" id="IPR050153">
    <property type="entry name" value="Metal_Ion_Import_ABC"/>
</dbReference>
<evidence type="ECO:0000256" key="1">
    <source>
        <dbReference type="ARBA" id="ARBA00005417"/>
    </source>
</evidence>
<dbReference type="KEGG" id="pma:Pro_1503"/>
<dbReference type="RefSeq" id="WP_011125654.1">
    <property type="nucleotide sequence ID" value="NC_005042.1"/>
</dbReference>
<dbReference type="PROSITE" id="PS50893">
    <property type="entry name" value="ABC_TRANSPORTER_2"/>
    <property type="match status" value="1"/>
</dbReference>
<comment type="similarity">
    <text evidence="1">Belongs to the ABC transporter superfamily.</text>
</comment>
<evidence type="ECO:0000313" key="6">
    <source>
        <dbReference type="EMBL" id="AAQ00547.1"/>
    </source>
</evidence>
<gene>
    <name evidence="6" type="primary">znuC</name>
    <name evidence="6" type="ordered locus">Pro_1503</name>
</gene>
<dbReference type="EnsemblBacteria" id="AAQ00547">
    <property type="protein sequence ID" value="AAQ00547"/>
    <property type="gene ID" value="Pro_1503"/>
</dbReference>
<sequence>MASLLAENLTYSYSAESKPVLNDVSIQLAPGTLTALVGPNGAGKSTLLRLLQGQAKPRKGQVNVDGKPLMGELDQIALMPQRGLLNWNFPITVEGLVSLGRVNHCRSACCELEAALQRVGISELSKRRLDSLSGGQQQKALLAKTLMRPASIFLLDEPCSSLDPPTREQFLIIIRQLADAGLTLFVSSHDWGKSLDAYDKVVALDKTVLASGRPQEVQEKLDSINCMSNNCCA</sequence>
<dbReference type="GO" id="GO:0005524">
    <property type="term" value="F:ATP binding"/>
    <property type="evidence" value="ECO:0007669"/>
    <property type="project" value="UniProtKB-KW"/>
</dbReference>
<evidence type="ECO:0000256" key="2">
    <source>
        <dbReference type="ARBA" id="ARBA00022448"/>
    </source>
</evidence>
<protein>
    <submittedName>
        <fullName evidence="6">ABC-type Mn/Zn transport system ATPase component</fullName>
    </submittedName>
</protein>
<dbReference type="InterPro" id="IPR017871">
    <property type="entry name" value="ABC_transporter-like_CS"/>
</dbReference>
<dbReference type="InterPro" id="IPR027417">
    <property type="entry name" value="P-loop_NTPase"/>
</dbReference>
<dbReference type="SUPFAM" id="SSF52540">
    <property type="entry name" value="P-loop containing nucleoside triphosphate hydrolases"/>
    <property type="match status" value="1"/>
</dbReference>
<keyword evidence="3" id="KW-0547">Nucleotide-binding</keyword>
<dbReference type="Pfam" id="PF00005">
    <property type="entry name" value="ABC_tran"/>
    <property type="match status" value="1"/>
</dbReference>
<evidence type="ECO:0000313" key="7">
    <source>
        <dbReference type="Proteomes" id="UP000001420"/>
    </source>
</evidence>
<organism evidence="6 7">
    <name type="scientific">Prochlorococcus marinus (strain SARG / CCMP1375 / SS120)</name>
    <dbReference type="NCBI Taxonomy" id="167539"/>
    <lineage>
        <taxon>Bacteria</taxon>
        <taxon>Bacillati</taxon>
        <taxon>Cyanobacteriota</taxon>
        <taxon>Cyanophyceae</taxon>
        <taxon>Synechococcales</taxon>
        <taxon>Prochlorococcaceae</taxon>
        <taxon>Prochlorococcus</taxon>
    </lineage>
</organism>
<dbReference type="OrthoDB" id="9806726at2"/>
<dbReference type="InterPro" id="IPR003593">
    <property type="entry name" value="AAA+_ATPase"/>
</dbReference>
<dbReference type="InterPro" id="IPR003439">
    <property type="entry name" value="ABC_transporter-like_ATP-bd"/>
</dbReference>
<dbReference type="Gene3D" id="3.40.50.300">
    <property type="entry name" value="P-loop containing nucleotide triphosphate hydrolases"/>
    <property type="match status" value="1"/>
</dbReference>
<keyword evidence="2" id="KW-0813">Transport</keyword>
<proteinExistence type="inferred from homology"/>
<dbReference type="CDD" id="cd03235">
    <property type="entry name" value="ABC_Metallic_Cations"/>
    <property type="match status" value="1"/>
</dbReference>
<dbReference type="PATRIC" id="fig|167539.5.peg.1580"/>
<dbReference type="eggNOG" id="COG1121">
    <property type="taxonomic scope" value="Bacteria"/>
</dbReference>
<dbReference type="Proteomes" id="UP000001420">
    <property type="component" value="Chromosome"/>
</dbReference>
<evidence type="ECO:0000256" key="4">
    <source>
        <dbReference type="ARBA" id="ARBA00022840"/>
    </source>
</evidence>
<dbReference type="SMART" id="SM00382">
    <property type="entry name" value="AAA"/>
    <property type="match status" value="1"/>
</dbReference>
<dbReference type="AlphaFoldDB" id="Q7VAG0"/>
<dbReference type="STRING" id="167539.Pro_1503"/>
<dbReference type="PROSITE" id="PS00211">
    <property type="entry name" value="ABC_TRANSPORTER_1"/>
    <property type="match status" value="1"/>
</dbReference>
<dbReference type="EMBL" id="AE017126">
    <property type="protein sequence ID" value="AAQ00547.1"/>
    <property type="molecule type" value="Genomic_DNA"/>
</dbReference>
<keyword evidence="4" id="KW-0067">ATP-binding</keyword>
<feature type="domain" description="ABC transporter" evidence="5">
    <location>
        <begin position="4"/>
        <end position="230"/>
    </location>
</feature>
<dbReference type="PANTHER" id="PTHR42734:SF5">
    <property type="entry name" value="IRON TRANSPORT SYSTEM ATP-BINDING PROTEIN HI_0361-RELATED"/>
    <property type="match status" value="1"/>
</dbReference>
<dbReference type="GO" id="GO:0016887">
    <property type="term" value="F:ATP hydrolysis activity"/>
    <property type="evidence" value="ECO:0007669"/>
    <property type="project" value="InterPro"/>
</dbReference>
<evidence type="ECO:0000259" key="5">
    <source>
        <dbReference type="PROSITE" id="PS50893"/>
    </source>
</evidence>
<evidence type="ECO:0000256" key="3">
    <source>
        <dbReference type="ARBA" id="ARBA00022741"/>
    </source>
</evidence>
<dbReference type="PANTHER" id="PTHR42734">
    <property type="entry name" value="METAL TRANSPORT SYSTEM ATP-BINDING PROTEIN TM_0124-RELATED"/>
    <property type="match status" value="1"/>
</dbReference>
<accession>Q7VAG0</accession>
<dbReference type="HOGENOM" id="CLU_000604_1_11_3"/>
<keyword evidence="7" id="KW-1185">Reference proteome</keyword>
<name>Q7VAG0_PROMA</name>
<reference evidence="6 7" key="1">
    <citation type="journal article" date="2003" name="Proc. Natl. Acad. Sci. U.S.A.">
        <title>Genome sequence of the cyanobacterium Prochlorococcus marinus SS120, a nearly minimal oxyphototrophic genome.</title>
        <authorList>
            <person name="Dufresne A."/>
            <person name="Salanoubat M."/>
            <person name="Partensky F."/>
            <person name="Artiguenave F."/>
            <person name="Axmann I.M."/>
            <person name="Barbe V."/>
            <person name="Duprat S."/>
            <person name="Galperin M.Y."/>
            <person name="Koonin E.V."/>
            <person name="Le Gall F."/>
            <person name="Makarova K.S."/>
            <person name="Ostrowski M."/>
            <person name="Oztas S."/>
            <person name="Robert C."/>
            <person name="Rogozin I.B."/>
            <person name="Scanlan D.J."/>
            <person name="Tandeau de Marsac N."/>
            <person name="Weissenbach J."/>
            <person name="Wincker P."/>
            <person name="Wolf Y.I."/>
            <person name="Hess W.R."/>
        </authorList>
    </citation>
    <scope>NUCLEOTIDE SEQUENCE [LARGE SCALE GENOMIC DNA]</scope>
    <source>
        <strain evidence="7">SARG / CCMP1375 / SS120</strain>
    </source>
</reference>